<accession>A0A4R2I7R3</accession>
<dbReference type="PANTHER" id="PTHR28620:SF1">
    <property type="entry name" value="CENP-V_GFA DOMAIN-CONTAINING PROTEIN"/>
    <property type="match status" value="1"/>
</dbReference>
<feature type="domain" description="CENP-V/GFA" evidence="4">
    <location>
        <begin position="4"/>
        <end position="112"/>
    </location>
</feature>
<evidence type="ECO:0000313" key="5">
    <source>
        <dbReference type="EMBL" id="TCO40381.1"/>
    </source>
</evidence>
<keyword evidence="3" id="KW-0862">Zinc</keyword>
<dbReference type="Proteomes" id="UP000294862">
    <property type="component" value="Unassembled WGS sequence"/>
</dbReference>
<comment type="similarity">
    <text evidence="1">Belongs to the Gfa family.</text>
</comment>
<dbReference type="Gene3D" id="2.170.150.70">
    <property type="match status" value="1"/>
</dbReference>
<dbReference type="InterPro" id="IPR006913">
    <property type="entry name" value="CENP-V/GFA"/>
</dbReference>
<evidence type="ECO:0000256" key="3">
    <source>
        <dbReference type="ARBA" id="ARBA00022833"/>
    </source>
</evidence>
<dbReference type="InterPro" id="IPR011057">
    <property type="entry name" value="Mss4-like_sf"/>
</dbReference>
<dbReference type="InterPro" id="IPR052355">
    <property type="entry name" value="CENP-V-like"/>
</dbReference>
<dbReference type="PANTHER" id="PTHR28620">
    <property type="entry name" value="CENTROMERE PROTEIN V"/>
    <property type="match status" value="1"/>
</dbReference>
<dbReference type="EMBL" id="SLWQ01000005">
    <property type="protein sequence ID" value="TCO40381.1"/>
    <property type="molecule type" value="Genomic_DNA"/>
</dbReference>
<dbReference type="Pfam" id="PF04828">
    <property type="entry name" value="GFA"/>
    <property type="match status" value="1"/>
</dbReference>
<protein>
    <recommendedName>
        <fullName evidence="4">CENP-V/GFA domain-containing protein</fullName>
    </recommendedName>
</protein>
<evidence type="ECO:0000256" key="2">
    <source>
        <dbReference type="ARBA" id="ARBA00022723"/>
    </source>
</evidence>
<evidence type="ECO:0000256" key="1">
    <source>
        <dbReference type="ARBA" id="ARBA00005495"/>
    </source>
</evidence>
<dbReference type="RefSeq" id="WP_131997960.1">
    <property type="nucleotide sequence ID" value="NZ_JACGXM010000003.1"/>
</dbReference>
<dbReference type="PROSITE" id="PS51891">
    <property type="entry name" value="CENP_V_GFA"/>
    <property type="match status" value="1"/>
</dbReference>
<reference evidence="5 6" key="1">
    <citation type="journal article" date="2015" name="Stand. Genomic Sci.">
        <title>Genomic Encyclopedia of Bacterial and Archaeal Type Strains, Phase III: the genomes of soil and plant-associated and newly described type strains.</title>
        <authorList>
            <person name="Whitman W.B."/>
            <person name="Woyke T."/>
            <person name="Klenk H.P."/>
            <person name="Zhou Y."/>
            <person name="Lilburn T.G."/>
            <person name="Beck B.J."/>
            <person name="De Vos P."/>
            <person name="Vandamme P."/>
            <person name="Eisen J.A."/>
            <person name="Garrity G."/>
            <person name="Hugenholtz P."/>
            <person name="Kyrpides N.C."/>
        </authorList>
    </citation>
    <scope>NUCLEOTIDE SEQUENCE [LARGE SCALE GENOMIC DNA]</scope>
    <source>
        <strain evidence="5 6">A3</strain>
    </source>
</reference>
<comment type="caution">
    <text evidence="5">The sequence shown here is derived from an EMBL/GenBank/DDBJ whole genome shotgun (WGS) entry which is preliminary data.</text>
</comment>
<dbReference type="GO" id="GO:0016846">
    <property type="term" value="F:carbon-sulfur lyase activity"/>
    <property type="evidence" value="ECO:0007669"/>
    <property type="project" value="InterPro"/>
</dbReference>
<sequence length="116" mass="12738">MTTYTGSCHCGNVAFEVEGEIDSGLACNCSICARKASLLWFVPRENLALRTPEDAAKTYTFNKHAIRHRFCPECGIHPYAEATNAQGQPMAAINLRCIEGLDLSTIPVHHFDGRAL</sequence>
<dbReference type="SUPFAM" id="SSF51316">
    <property type="entry name" value="Mss4-like"/>
    <property type="match status" value="1"/>
</dbReference>
<gene>
    <name evidence="5" type="ORF">EV148_105176</name>
</gene>
<organism evidence="5 6">
    <name type="scientific">Dokdonella fugitiva</name>
    <dbReference type="NCBI Taxonomy" id="328517"/>
    <lineage>
        <taxon>Bacteria</taxon>
        <taxon>Pseudomonadati</taxon>
        <taxon>Pseudomonadota</taxon>
        <taxon>Gammaproteobacteria</taxon>
        <taxon>Lysobacterales</taxon>
        <taxon>Rhodanobacteraceae</taxon>
        <taxon>Dokdonella</taxon>
    </lineage>
</organism>
<dbReference type="OrthoDB" id="9805575at2"/>
<name>A0A4R2I7R3_9GAMM</name>
<evidence type="ECO:0000313" key="6">
    <source>
        <dbReference type="Proteomes" id="UP000294862"/>
    </source>
</evidence>
<dbReference type="GO" id="GO:0046872">
    <property type="term" value="F:metal ion binding"/>
    <property type="evidence" value="ECO:0007669"/>
    <property type="project" value="UniProtKB-KW"/>
</dbReference>
<keyword evidence="2" id="KW-0479">Metal-binding</keyword>
<proteinExistence type="inferred from homology"/>
<keyword evidence="6" id="KW-1185">Reference proteome</keyword>
<dbReference type="AlphaFoldDB" id="A0A4R2I7R3"/>
<evidence type="ECO:0000259" key="4">
    <source>
        <dbReference type="PROSITE" id="PS51891"/>
    </source>
</evidence>